<keyword evidence="4" id="KW-0804">Transcription</keyword>
<evidence type="ECO:0000256" key="1">
    <source>
        <dbReference type="ARBA" id="ARBA00009437"/>
    </source>
</evidence>
<comment type="caution">
    <text evidence="6">The sequence shown here is derived from an EMBL/GenBank/DDBJ whole genome shotgun (WGS) entry which is preliminary data.</text>
</comment>
<gene>
    <name evidence="6" type="ORF">GCM10022197_05240</name>
</gene>
<evidence type="ECO:0000256" key="2">
    <source>
        <dbReference type="ARBA" id="ARBA00023015"/>
    </source>
</evidence>
<dbReference type="Proteomes" id="UP001500767">
    <property type="component" value="Unassembled WGS sequence"/>
</dbReference>
<reference evidence="7" key="1">
    <citation type="journal article" date="2019" name="Int. J. Syst. Evol. Microbiol.">
        <title>The Global Catalogue of Microorganisms (GCM) 10K type strain sequencing project: providing services to taxonomists for standard genome sequencing and annotation.</title>
        <authorList>
            <consortium name="The Broad Institute Genomics Platform"/>
            <consortium name="The Broad Institute Genome Sequencing Center for Infectious Disease"/>
            <person name="Wu L."/>
            <person name="Ma J."/>
        </authorList>
    </citation>
    <scope>NUCLEOTIDE SEQUENCE [LARGE SCALE GENOMIC DNA]</scope>
    <source>
        <strain evidence="7">JCM 16540</strain>
    </source>
</reference>
<dbReference type="InterPro" id="IPR036390">
    <property type="entry name" value="WH_DNA-bd_sf"/>
</dbReference>
<accession>A0ABP6WNC1</accession>
<evidence type="ECO:0000313" key="6">
    <source>
        <dbReference type="EMBL" id="GAA3553116.1"/>
    </source>
</evidence>
<dbReference type="RefSeq" id="WP_204912360.1">
    <property type="nucleotide sequence ID" value="NZ_BAAAYR010000001.1"/>
</dbReference>
<dbReference type="PANTHER" id="PTHR30346:SF17">
    <property type="entry name" value="LYSR FAMILY TRANSCRIPTIONAL REGULATOR"/>
    <property type="match status" value="1"/>
</dbReference>
<dbReference type="Gene3D" id="3.40.190.290">
    <property type="match status" value="1"/>
</dbReference>
<dbReference type="Pfam" id="PF00126">
    <property type="entry name" value="HTH_1"/>
    <property type="match status" value="1"/>
</dbReference>
<evidence type="ECO:0000259" key="5">
    <source>
        <dbReference type="PROSITE" id="PS50931"/>
    </source>
</evidence>
<organism evidence="6 7">
    <name type="scientific">Microlunatus spumicola</name>
    <dbReference type="NCBI Taxonomy" id="81499"/>
    <lineage>
        <taxon>Bacteria</taxon>
        <taxon>Bacillati</taxon>
        <taxon>Actinomycetota</taxon>
        <taxon>Actinomycetes</taxon>
        <taxon>Propionibacteriales</taxon>
        <taxon>Propionibacteriaceae</taxon>
        <taxon>Microlunatus</taxon>
    </lineage>
</organism>
<dbReference type="SUPFAM" id="SSF53850">
    <property type="entry name" value="Periplasmic binding protein-like II"/>
    <property type="match status" value="1"/>
</dbReference>
<protein>
    <recommendedName>
        <fullName evidence="5">HTH lysR-type domain-containing protein</fullName>
    </recommendedName>
</protein>
<feature type="domain" description="HTH lysR-type" evidence="5">
    <location>
        <begin position="1"/>
        <end position="58"/>
    </location>
</feature>
<keyword evidence="2" id="KW-0805">Transcription regulation</keyword>
<dbReference type="PROSITE" id="PS50931">
    <property type="entry name" value="HTH_LYSR"/>
    <property type="match status" value="1"/>
</dbReference>
<dbReference type="Gene3D" id="1.10.10.10">
    <property type="entry name" value="Winged helix-like DNA-binding domain superfamily/Winged helix DNA-binding domain"/>
    <property type="match status" value="1"/>
</dbReference>
<dbReference type="Pfam" id="PF03466">
    <property type="entry name" value="LysR_substrate"/>
    <property type="match status" value="1"/>
</dbReference>
<sequence length="315" mass="33246">MELRQLEAFVAVAHELHFGRAAGRLHLGQPTLSDLVRRLERELGTPLFHRTTRRVVLTEAGAVLLVRAEAVLADVAEAAAAVRAVGEGTGGTVRLGFTPPAAPVLVPHLCRAFAAVAPGVRVEQSRLWLPGLQQALLDGTVDVAVTCGVREGDAPDGVETSVFASEPLLVGLRPGHRLAAQAAVDLRDLAGERLGATEPSLFPAWAASQRDALARAAVAPPVTALRRTDLNAAGWLEQADVDWVLLIGSLAGGHAGTVIRPVVPAQDVTFVLQRLPDRVRSPAVDRFVAHALSAPLPEGWDTQPAHRHHAGPSDT</sequence>
<dbReference type="PRINTS" id="PR00039">
    <property type="entry name" value="HTHLYSR"/>
</dbReference>
<dbReference type="InterPro" id="IPR036388">
    <property type="entry name" value="WH-like_DNA-bd_sf"/>
</dbReference>
<evidence type="ECO:0000313" key="7">
    <source>
        <dbReference type="Proteomes" id="UP001500767"/>
    </source>
</evidence>
<dbReference type="SUPFAM" id="SSF46785">
    <property type="entry name" value="Winged helix' DNA-binding domain"/>
    <property type="match status" value="1"/>
</dbReference>
<name>A0ABP6WNC1_9ACTN</name>
<keyword evidence="3" id="KW-0238">DNA-binding</keyword>
<evidence type="ECO:0000256" key="4">
    <source>
        <dbReference type="ARBA" id="ARBA00023163"/>
    </source>
</evidence>
<dbReference type="PANTHER" id="PTHR30346">
    <property type="entry name" value="TRANSCRIPTIONAL DUAL REGULATOR HCAR-RELATED"/>
    <property type="match status" value="1"/>
</dbReference>
<keyword evidence="7" id="KW-1185">Reference proteome</keyword>
<evidence type="ECO:0000256" key="3">
    <source>
        <dbReference type="ARBA" id="ARBA00023125"/>
    </source>
</evidence>
<dbReference type="InterPro" id="IPR005119">
    <property type="entry name" value="LysR_subst-bd"/>
</dbReference>
<comment type="similarity">
    <text evidence="1">Belongs to the LysR transcriptional regulatory family.</text>
</comment>
<proteinExistence type="inferred from homology"/>
<dbReference type="InterPro" id="IPR000847">
    <property type="entry name" value="LysR_HTH_N"/>
</dbReference>
<dbReference type="EMBL" id="BAAAYR010000001">
    <property type="protein sequence ID" value="GAA3553116.1"/>
    <property type="molecule type" value="Genomic_DNA"/>
</dbReference>